<dbReference type="EMBL" id="LXQA010460742">
    <property type="protein sequence ID" value="MCI53277.1"/>
    <property type="molecule type" value="Genomic_DNA"/>
</dbReference>
<evidence type="ECO:0000313" key="2">
    <source>
        <dbReference type="Proteomes" id="UP000265520"/>
    </source>
</evidence>
<accession>A0A392SXX6</accession>
<keyword evidence="2" id="KW-1185">Reference proteome</keyword>
<proteinExistence type="predicted"/>
<comment type="caution">
    <text evidence="1">The sequence shown here is derived from an EMBL/GenBank/DDBJ whole genome shotgun (WGS) entry which is preliminary data.</text>
</comment>
<name>A0A392SXX6_9FABA</name>
<organism evidence="1 2">
    <name type="scientific">Trifolium medium</name>
    <dbReference type="NCBI Taxonomy" id="97028"/>
    <lineage>
        <taxon>Eukaryota</taxon>
        <taxon>Viridiplantae</taxon>
        <taxon>Streptophyta</taxon>
        <taxon>Embryophyta</taxon>
        <taxon>Tracheophyta</taxon>
        <taxon>Spermatophyta</taxon>
        <taxon>Magnoliopsida</taxon>
        <taxon>eudicotyledons</taxon>
        <taxon>Gunneridae</taxon>
        <taxon>Pentapetalae</taxon>
        <taxon>rosids</taxon>
        <taxon>fabids</taxon>
        <taxon>Fabales</taxon>
        <taxon>Fabaceae</taxon>
        <taxon>Papilionoideae</taxon>
        <taxon>50 kb inversion clade</taxon>
        <taxon>NPAAA clade</taxon>
        <taxon>Hologalegina</taxon>
        <taxon>IRL clade</taxon>
        <taxon>Trifolieae</taxon>
        <taxon>Trifolium</taxon>
    </lineage>
</organism>
<feature type="non-terminal residue" evidence="1">
    <location>
        <position position="35"/>
    </location>
</feature>
<sequence length="35" mass="4479">MRFRMKMRLCSMKNILMKKMRFCPMKNMRFAMKKM</sequence>
<evidence type="ECO:0000313" key="1">
    <source>
        <dbReference type="EMBL" id="MCI53277.1"/>
    </source>
</evidence>
<protein>
    <submittedName>
        <fullName evidence="1">Uncharacterized protein</fullName>
    </submittedName>
</protein>
<dbReference type="AlphaFoldDB" id="A0A392SXX6"/>
<reference evidence="1 2" key="1">
    <citation type="journal article" date="2018" name="Front. Plant Sci.">
        <title>Red Clover (Trifolium pratense) and Zigzag Clover (T. medium) - A Picture of Genomic Similarities and Differences.</title>
        <authorList>
            <person name="Dluhosova J."/>
            <person name="Istvanek J."/>
            <person name="Nedelnik J."/>
            <person name="Repkova J."/>
        </authorList>
    </citation>
    <scope>NUCLEOTIDE SEQUENCE [LARGE SCALE GENOMIC DNA]</scope>
    <source>
        <strain evidence="2">cv. 10/8</strain>
        <tissue evidence="1">Leaf</tissue>
    </source>
</reference>
<dbReference type="Proteomes" id="UP000265520">
    <property type="component" value="Unassembled WGS sequence"/>
</dbReference>